<accession>A0ABQ9G6T2</accession>
<keyword evidence="2" id="KW-1185">Reference proteome</keyword>
<gene>
    <name evidence="1" type="ORF">PR048_032935</name>
</gene>
<reference evidence="1 2" key="1">
    <citation type="submission" date="2023-02" db="EMBL/GenBank/DDBJ databases">
        <title>LHISI_Scaffold_Assembly.</title>
        <authorList>
            <person name="Stuart O.P."/>
            <person name="Cleave R."/>
            <person name="Magrath M.J.L."/>
            <person name="Mikheyev A.S."/>
        </authorList>
    </citation>
    <scope>NUCLEOTIDE SEQUENCE [LARGE SCALE GENOMIC DNA]</scope>
    <source>
        <strain evidence="1">Daus_M_001</strain>
        <tissue evidence="1">Leg muscle</tissue>
    </source>
</reference>
<dbReference type="Proteomes" id="UP001159363">
    <property type="component" value="Chromosome 15"/>
</dbReference>
<proteinExistence type="predicted"/>
<comment type="caution">
    <text evidence="1">The sequence shown here is derived from an EMBL/GenBank/DDBJ whole genome shotgun (WGS) entry which is preliminary data.</text>
</comment>
<evidence type="ECO:0000313" key="2">
    <source>
        <dbReference type="Proteomes" id="UP001159363"/>
    </source>
</evidence>
<organism evidence="1 2">
    <name type="scientific">Dryococelus australis</name>
    <dbReference type="NCBI Taxonomy" id="614101"/>
    <lineage>
        <taxon>Eukaryota</taxon>
        <taxon>Metazoa</taxon>
        <taxon>Ecdysozoa</taxon>
        <taxon>Arthropoda</taxon>
        <taxon>Hexapoda</taxon>
        <taxon>Insecta</taxon>
        <taxon>Pterygota</taxon>
        <taxon>Neoptera</taxon>
        <taxon>Polyneoptera</taxon>
        <taxon>Phasmatodea</taxon>
        <taxon>Verophasmatodea</taxon>
        <taxon>Anareolatae</taxon>
        <taxon>Phasmatidae</taxon>
        <taxon>Eurycanthinae</taxon>
        <taxon>Dryococelus</taxon>
    </lineage>
</organism>
<sequence>MAATYADAAGYSYKAYVHEDSRAFTSCIKGKPRIDPEVRLRQTAKNISVRIPISEQLLYYVENICSCEMLLAAVRHLFQAACWCSTQEDFIVFAEFSELTGPIPLVTIPSYIENNVNVNSLIMNIMSLDYQGNTG</sequence>
<evidence type="ECO:0000313" key="1">
    <source>
        <dbReference type="EMBL" id="KAJ8867073.1"/>
    </source>
</evidence>
<name>A0ABQ9G6T2_9NEOP</name>
<protein>
    <submittedName>
        <fullName evidence="1">Uncharacterized protein</fullName>
    </submittedName>
</protein>
<dbReference type="EMBL" id="JARBHB010000016">
    <property type="protein sequence ID" value="KAJ8867073.1"/>
    <property type="molecule type" value="Genomic_DNA"/>
</dbReference>